<proteinExistence type="predicted"/>
<feature type="compositionally biased region" description="Polar residues" evidence="1">
    <location>
        <begin position="7"/>
        <end position="26"/>
    </location>
</feature>
<sequence>MAFNMPQEFSSAQPHPQQTPISSPTRTPRDSQDSTDDINTPFAVLNHEILTDPYNSDQNSQSDFEREVAEGIMRLMMNVRAWAEARPAREAAQEKERLISDIQQIEDREREQGTFVYSFWESARQRLVGFVASVKSALENLQG</sequence>
<feature type="region of interest" description="Disordered" evidence="1">
    <location>
        <begin position="1"/>
        <end position="41"/>
    </location>
</feature>
<dbReference type="AlphaFoldDB" id="A0A8H3E1Z6"/>
<accession>A0A8H3E1Z6</accession>
<reference evidence="2" key="1">
    <citation type="submission" date="2021-01" db="EMBL/GenBank/DDBJ databases">
        <authorList>
            <person name="Kaushik A."/>
        </authorList>
    </citation>
    <scope>NUCLEOTIDE SEQUENCE</scope>
    <source>
        <strain evidence="2">AG5</strain>
    </source>
</reference>
<evidence type="ECO:0000256" key="1">
    <source>
        <dbReference type="SAM" id="MobiDB-lite"/>
    </source>
</evidence>
<name>A0A8H3E1Z6_9AGAM</name>
<dbReference type="EMBL" id="CAJNJQ010001999">
    <property type="protein sequence ID" value="CAE7157783.1"/>
    <property type="molecule type" value="Genomic_DNA"/>
</dbReference>
<organism evidence="2 3">
    <name type="scientific">Rhizoctonia solani</name>
    <dbReference type="NCBI Taxonomy" id="456999"/>
    <lineage>
        <taxon>Eukaryota</taxon>
        <taxon>Fungi</taxon>
        <taxon>Dikarya</taxon>
        <taxon>Basidiomycota</taxon>
        <taxon>Agaricomycotina</taxon>
        <taxon>Agaricomycetes</taxon>
        <taxon>Cantharellales</taxon>
        <taxon>Ceratobasidiaceae</taxon>
        <taxon>Rhizoctonia</taxon>
    </lineage>
</organism>
<evidence type="ECO:0000313" key="2">
    <source>
        <dbReference type="EMBL" id="CAE7157783.1"/>
    </source>
</evidence>
<comment type="caution">
    <text evidence="2">The sequence shown here is derived from an EMBL/GenBank/DDBJ whole genome shotgun (WGS) entry which is preliminary data.</text>
</comment>
<dbReference type="Proteomes" id="UP000663827">
    <property type="component" value="Unassembled WGS sequence"/>
</dbReference>
<evidence type="ECO:0000313" key="3">
    <source>
        <dbReference type="Proteomes" id="UP000663827"/>
    </source>
</evidence>
<gene>
    <name evidence="2" type="ORF">RDB_LOCUS95677</name>
</gene>
<protein>
    <submittedName>
        <fullName evidence="2">Uncharacterized protein</fullName>
    </submittedName>
</protein>